<keyword evidence="4" id="KW-1185">Reference proteome</keyword>
<dbReference type="Proteomes" id="UP000285864">
    <property type="component" value="Unassembled WGS sequence"/>
</dbReference>
<dbReference type="InterPro" id="IPR032533">
    <property type="entry name" value="DUF4954"/>
</dbReference>
<dbReference type="SUPFAM" id="SSF51161">
    <property type="entry name" value="Trimeric LpxA-like enzymes"/>
    <property type="match status" value="1"/>
</dbReference>
<name>A0A412GWQ8_9BACT</name>
<evidence type="ECO:0000259" key="2">
    <source>
        <dbReference type="Pfam" id="PF20683"/>
    </source>
</evidence>
<sequence length="663" mass="74748">MINFRSLTDEEINRLESQLCSASDWKDVRVAERFTPDYVHHARFSGKVCLGVFEHEFTLPGGICKHSGLSYVTLHNVTVGDNCCIENVKNYIANYEIGAYTFIENVDIILVDRKSRFGNGVEVSVLNETGGREVMIHDRLSAHQAYIMALYRHRPQLTERMKALVEAYADEHASDRGTIGSHVTIVNSGYIKNVRIGDHCEIEGAGRLKNGSINSNADDPVHIGYGVVCDDFIISSGSHIEDGTMMTRCFVGQACHMGHNYSASDSLFFSNCQEENGEACAIFAGPFTVTHHKSTLLIAGMFSFMNAGSGSNQSNHMYKLGPIHQGALERGAKTTSDSYILWPARIGAFSLVMGRHVNHPDTSDLPFSYLIEDKNTTYLVPGVNLRSVGTIRDAQKWPKRDLRKDPFRLDQINYNLLSPYTIQKMMKGRSILKELERVSGETSETYSYQSAKIKNSALNKGIKFYETAIHKFLGNSVIKRLEEIHFKNDKEVRQRLLPDTSIGQGEWVDISGLIAPKTEIERLMSDIETGVLHTVDQIHDRFAEMHANYYTYEWTWAYGKMLEFYGLDAETITAKDIINIVHQWQQSVVWLDKMVYEDAKKEFSLSSMTGFGADGSKEEQVLDFEQVRGVFESNPFVTAVLKHIEVKTELGNELVARLSNIYN</sequence>
<dbReference type="AlphaFoldDB" id="A0A412GWQ8"/>
<proteinExistence type="predicted"/>
<reference evidence="3 4" key="1">
    <citation type="submission" date="2018-08" db="EMBL/GenBank/DDBJ databases">
        <title>A genome reference for cultivated species of the human gut microbiota.</title>
        <authorList>
            <person name="Zou Y."/>
            <person name="Xue W."/>
            <person name="Luo G."/>
        </authorList>
    </citation>
    <scope>NUCLEOTIDE SEQUENCE [LARGE SCALE GENOMIC DNA]</scope>
    <source>
        <strain evidence="3 4">AF24-2</strain>
    </source>
</reference>
<evidence type="ECO:0000313" key="3">
    <source>
        <dbReference type="EMBL" id="RGR99384.1"/>
    </source>
</evidence>
<evidence type="ECO:0000313" key="4">
    <source>
        <dbReference type="Proteomes" id="UP000285864"/>
    </source>
</evidence>
<dbReference type="InterPro" id="IPR049208">
    <property type="entry name" value="DUF6819"/>
</dbReference>
<dbReference type="RefSeq" id="WP_118483045.1">
    <property type="nucleotide sequence ID" value="NZ_QRUU01000006.1"/>
</dbReference>
<evidence type="ECO:0000259" key="1">
    <source>
        <dbReference type="Pfam" id="PF16314"/>
    </source>
</evidence>
<dbReference type="EMBL" id="QRUU01000006">
    <property type="protein sequence ID" value="RGR99384.1"/>
    <property type="molecule type" value="Genomic_DNA"/>
</dbReference>
<protein>
    <submittedName>
        <fullName evidence="3">DUF4954 family protein</fullName>
    </submittedName>
</protein>
<feature type="domain" description="DUF6819" evidence="2">
    <location>
        <begin position="489"/>
        <end position="658"/>
    </location>
</feature>
<feature type="domain" description="DUF4954" evidence="1">
    <location>
        <begin position="4"/>
        <end position="436"/>
    </location>
</feature>
<dbReference type="InterPro" id="IPR011004">
    <property type="entry name" value="Trimer_LpxA-like_sf"/>
</dbReference>
<accession>A0A412GWQ8</accession>
<organism evidence="3 4">
    <name type="scientific">Phocaeicola coprocola</name>
    <dbReference type="NCBI Taxonomy" id="310298"/>
    <lineage>
        <taxon>Bacteria</taxon>
        <taxon>Pseudomonadati</taxon>
        <taxon>Bacteroidota</taxon>
        <taxon>Bacteroidia</taxon>
        <taxon>Bacteroidales</taxon>
        <taxon>Bacteroidaceae</taxon>
        <taxon>Phocaeicola</taxon>
    </lineage>
</organism>
<dbReference type="Pfam" id="PF16314">
    <property type="entry name" value="DUF4954"/>
    <property type="match status" value="1"/>
</dbReference>
<dbReference type="Pfam" id="PF20683">
    <property type="entry name" value="DUF6819"/>
    <property type="match status" value="1"/>
</dbReference>
<gene>
    <name evidence="3" type="ORF">DWY20_02250</name>
</gene>
<dbReference type="Gene3D" id="2.160.10.10">
    <property type="entry name" value="Hexapeptide repeat proteins"/>
    <property type="match status" value="1"/>
</dbReference>
<comment type="caution">
    <text evidence="3">The sequence shown here is derived from an EMBL/GenBank/DDBJ whole genome shotgun (WGS) entry which is preliminary data.</text>
</comment>